<gene>
    <name evidence="3" type="ORF">PHMEG_00022691</name>
</gene>
<proteinExistence type="predicted"/>
<comment type="caution">
    <text evidence="3">The sequence shown here is derived from an EMBL/GenBank/DDBJ whole genome shotgun (WGS) entry which is preliminary data.</text>
</comment>
<feature type="compositionally biased region" description="Low complexity" evidence="1">
    <location>
        <begin position="151"/>
        <end position="162"/>
    </location>
</feature>
<protein>
    <submittedName>
        <fullName evidence="3">Uncharacterized protein</fullName>
    </submittedName>
</protein>
<evidence type="ECO:0000313" key="4">
    <source>
        <dbReference type="Proteomes" id="UP000198211"/>
    </source>
</evidence>
<feature type="region of interest" description="Disordered" evidence="1">
    <location>
        <begin position="105"/>
        <end position="134"/>
    </location>
</feature>
<keyword evidence="2" id="KW-0812">Transmembrane</keyword>
<keyword evidence="2" id="KW-1133">Transmembrane helix</keyword>
<keyword evidence="4" id="KW-1185">Reference proteome</keyword>
<accession>A0A225VIV2</accession>
<evidence type="ECO:0000313" key="3">
    <source>
        <dbReference type="EMBL" id="OWZ05252.1"/>
    </source>
</evidence>
<feature type="compositionally biased region" description="Low complexity" evidence="1">
    <location>
        <begin position="28"/>
        <end position="40"/>
    </location>
</feature>
<feature type="compositionally biased region" description="Basic residues" evidence="1">
    <location>
        <begin position="321"/>
        <end position="338"/>
    </location>
</feature>
<organism evidence="3 4">
    <name type="scientific">Phytophthora megakarya</name>
    <dbReference type="NCBI Taxonomy" id="4795"/>
    <lineage>
        <taxon>Eukaryota</taxon>
        <taxon>Sar</taxon>
        <taxon>Stramenopiles</taxon>
        <taxon>Oomycota</taxon>
        <taxon>Peronosporomycetes</taxon>
        <taxon>Peronosporales</taxon>
        <taxon>Peronosporaceae</taxon>
        <taxon>Phytophthora</taxon>
    </lineage>
</organism>
<feature type="transmembrane region" description="Helical" evidence="2">
    <location>
        <begin position="357"/>
        <end position="386"/>
    </location>
</feature>
<dbReference type="AlphaFoldDB" id="A0A225VIV2"/>
<keyword evidence="2" id="KW-0472">Membrane</keyword>
<reference evidence="4" key="1">
    <citation type="submission" date="2017-03" db="EMBL/GenBank/DDBJ databases">
        <title>Phytopthora megakarya and P. palmivora, two closely related causual agents of cacao black pod achieved similar genome size and gene model numbers by different mechanisms.</title>
        <authorList>
            <person name="Ali S."/>
            <person name="Shao J."/>
            <person name="Larry D.J."/>
            <person name="Kronmiller B."/>
            <person name="Shen D."/>
            <person name="Strem M.D."/>
            <person name="Melnick R.L."/>
            <person name="Guiltinan M.J."/>
            <person name="Tyler B.M."/>
            <person name="Meinhardt L.W."/>
            <person name="Bailey B.A."/>
        </authorList>
    </citation>
    <scope>NUCLEOTIDE SEQUENCE [LARGE SCALE GENOMIC DNA]</scope>
    <source>
        <strain evidence="4">zdho120</strain>
    </source>
</reference>
<name>A0A225VIV2_9STRA</name>
<feature type="compositionally biased region" description="Basic and acidic residues" evidence="1">
    <location>
        <begin position="288"/>
        <end position="299"/>
    </location>
</feature>
<dbReference type="OrthoDB" id="167603at2759"/>
<feature type="compositionally biased region" description="Low complexity" evidence="1">
    <location>
        <begin position="256"/>
        <end position="269"/>
    </location>
</feature>
<dbReference type="EMBL" id="NBNE01004532">
    <property type="protein sequence ID" value="OWZ05252.1"/>
    <property type="molecule type" value="Genomic_DNA"/>
</dbReference>
<feature type="compositionally biased region" description="Basic and acidic residues" evidence="1">
    <location>
        <begin position="233"/>
        <end position="242"/>
    </location>
</feature>
<sequence length="394" mass="42949">MPVHTDHIVSSAPLSSGFGIRKYFGRASQSPPSSGSVESPADQKAPKAAPVSPVLEVQLLQKQQQMQGSAVFGSCAFILTKQELQIDTRLINDIQTKLWPLESDPVALSEDEDDRFSSDGDISSSDDENQLLHDDAGWGHDAALESFTLRSPASSSVPSVAEEAPKFDGKDEEDEWSIPSPPRYTSRHLQERTPQRSRNLSSPPVSGGAGPLVPVPMIPSSSEGIPPPNRADLVPRSKDRIRSEHRHSQRSFSTTPVSPVISQASSSASRKSKLRTKQRSSSSINSNGRRDRQRIDNHWQDTTSNESRSPPAPSCSMLRRNNIKRLRGNKSASSRRRSSAQDVQDKIKAKPAKTPSFLSLAASTLAVPVAAATLCILTTMATLAIYEMRKTPRN</sequence>
<feature type="region of interest" description="Disordered" evidence="1">
    <location>
        <begin position="149"/>
        <end position="353"/>
    </location>
</feature>
<dbReference type="Proteomes" id="UP000198211">
    <property type="component" value="Unassembled WGS sequence"/>
</dbReference>
<evidence type="ECO:0000256" key="2">
    <source>
        <dbReference type="SAM" id="Phobius"/>
    </source>
</evidence>
<evidence type="ECO:0000256" key="1">
    <source>
        <dbReference type="SAM" id="MobiDB-lite"/>
    </source>
</evidence>
<feature type="region of interest" description="Disordered" evidence="1">
    <location>
        <begin position="25"/>
        <end position="49"/>
    </location>
</feature>